<evidence type="ECO:0000256" key="1">
    <source>
        <dbReference type="SAM" id="MobiDB-lite"/>
    </source>
</evidence>
<dbReference type="InterPro" id="IPR038610">
    <property type="entry name" value="FliK-like_C_sf"/>
</dbReference>
<dbReference type="Gene3D" id="3.30.750.140">
    <property type="match status" value="1"/>
</dbReference>
<keyword evidence="3" id="KW-0282">Flagellum</keyword>
<keyword evidence="4" id="KW-1185">Reference proteome</keyword>
<evidence type="ECO:0000313" key="3">
    <source>
        <dbReference type="EMBL" id="MCQ4921792.1"/>
    </source>
</evidence>
<accession>A0ABT1S5Q6</accession>
<organism evidence="3 4">
    <name type="scientific">Tissierella carlieri</name>
    <dbReference type="NCBI Taxonomy" id="689904"/>
    <lineage>
        <taxon>Bacteria</taxon>
        <taxon>Bacillati</taxon>
        <taxon>Bacillota</taxon>
        <taxon>Tissierellia</taxon>
        <taxon>Tissierellales</taxon>
        <taxon>Tissierellaceae</taxon>
        <taxon>Tissierella</taxon>
    </lineage>
</organism>
<dbReference type="EMBL" id="JANGAC010000001">
    <property type="protein sequence ID" value="MCQ4921792.1"/>
    <property type="molecule type" value="Genomic_DNA"/>
</dbReference>
<name>A0ABT1S5Q6_9FIRM</name>
<feature type="domain" description="Flagellar hook-length control protein-like C-terminal" evidence="2">
    <location>
        <begin position="308"/>
        <end position="388"/>
    </location>
</feature>
<keyword evidence="3" id="KW-0966">Cell projection</keyword>
<reference evidence="3 4" key="1">
    <citation type="submission" date="2022-06" db="EMBL/GenBank/DDBJ databases">
        <title>Isolation of gut microbiota from human fecal samples.</title>
        <authorList>
            <person name="Pamer E.G."/>
            <person name="Barat B."/>
            <person name="Waligurski E."/>
            <person name="Medina S."/>
            <person name="Paddock L."/>
            <person name="Mostad J."/>
        </authorList>
    </citation>
    <scope>NUCLEOTIDE SEQUENCE [LARGE SCALE GENOMIC DNA]</scope>
    <source>
        <strain evidence="3 4">DFI.7.95</strain>
    </source>
</reference>
<dbReference type="Pfam" id="PF02120">
    <property type="entry name" value="Flg_hook"/>
    <property type="match status" value="1"/>
</dbReference>
<gene>
    <name evidence="3" type="ORF">NE686_01725</name>
</gene>
<dbReference type="InterPro" id="IPR021136">
    <property type="entry name" value="Flagellar_hook_control-like_C"/>
</dbReference>
<dbReference type="Proteomes" id="UP001524478">
    <property type="component" value="Unassembled WGS sequence"/>
</dbReference>
<proteinExistence type="predicted"/>
<evidence type="ECO:0000259" key="2">
    <source>
        <dbReference type="Pfam" id="PF02120"/>
    </source>
</evidence>
<keyword evidence="3" id="KW-0969">Cilium</keyword>
<comment type="caution">
    <text evidence="3">The sequence shown here is derived from an EMBL/GenBank/DDBJ whole genome shotgun (WGS) entry which is preliminary data.</text>
</comment>
<dbReference type="RefSeq" id="WP_256310242.1">
    <property type="nucleotide sequence ID" value="NZ_JANGAC010000001.1"/>
</dbReference>
<feature type="region of interest" description="Disordered" evidence="1">
    <location>
        <begin position="39"/>
        <end position="85"/>
    </location>
</feature>
<protein>
    <submittedName>
        <fullName evidence="3">Flagellar hook-length control protein FliK</fullName>
    </submittedName>
</protein>
<evidence type="ECO:0000313" key="4">
    <source>
        <dbReference type="Proteomes" id="UP001524478"/>
    </source>
</evidence>
<dbReference type="CDD" id="cd17470">
    <property type="entry name" value="T3SS_Flik_C"/>
    <property type="match status" value="1"/>
</dbReference>
<sequence length="443" mass="50621">METIVVDFKRPIKLNAELSSKSDLLKSKDFSSTFESLNKKINGKDSSQNTLKSNEDNKNTISKKDEVLNENKDIDSEPIEDNDEKNDYSLVYGNMMYFFNNISDVKDDSKGSEEVELDATDSSETLILEQNLGYILETEDETEDETEEILLEGENIDSTIKKDESNKEINIKESNLAYVTKDINENVGESKLDNKEFNLNSKVLQNKTDEEKNDKISVTNEKNSSYIESLDKKMEFSSEQKNNSKTSLFEHNLDTNEVEKTDTDIEVNDEFFISMDKNGIKFIKDNTVELDKPDTINHKEVIEQIVEKVKIDLSNTKNEIRVRLKPEVLGEMTMNIEVVKGAVTAKIMVDNQRTKEIIEGNLIQLKEGIKDTGLEIKTVEVFVGNNSDFDKHNSGQFSFKQNNKKIKIKSQENKTIKLYGEQPIENGINTNEAYLENNLNLFA</sequence>
<feature type="compositionally biased region" description="Basic and acidic residues" evidence="1">
    <location>
        <begin position="53"/>
        <end position="75"/>
    </location>
</feature>